<dbReference type="RefSeq" id="WP_036049807.1">
    <property type="nucleotide sequence ID" value="NZ_CADEPT010000001.1"/>
</dbReference>
<dbReference type="Proteomes" id="UP000029590">
    <property type="component" value="Unassembled WGS sequence"/>
</dbReference>
<gene>
    <name evidence="2" type="ORF">DM48_6871</name>
</gene>
<feature type="transmembrane region" description="Helical" evidence="1">
    <location>
        <begin position="58"/>
        <end position="78"/>
    </location>
</feature>
<organism evidence="2 3">
    <name type="scientific">Burkholderia gladioli</name>
    <name type="common">Pseudomonas marginata</name>
    <name type="synonym">Phytomonas marginata</name>
    <dbReference type="NCBI Taxonomy" id="28095"/>
    <lineage>
        <taxon>Bacteria</taxon>
        <taxon>Pseudomonadati</taxon>
        <taxon>Pseudomonadota</taxon>
        <taxon>Betaproteobacteria</taxon>
        <taxon>Burkholderiales</taxon>
        <taxon>Burkholderiaceae</taxon>
        <taxon>Burkholderia</taxon>
    </lineage>
</organism>
<proteinExistence type="predicted"/>
<evidence type="ECO:0000313" key="3">
    <source>
        <dbReference type="Proteomes" id="UP000029590"/>
    </source>
</evidence>
<dbReference type="AlphaFoldDB" id="A0AAW3ET47"/>
<accession>A0AAW3ET47</accession>
<reference evidence="2 3" key="1">
    <citation type="submission" date="2014-04" db="EMBL/GenBank/DDBJ databases">
        <authorList>
            <person name="Bishop-Lilly K.A."/>
            <person name="Broomall S.M."/>
            <person name="Chain P.S."/>
            <person name="Chertkov O."/>
            <person name="Coyne S.R."/>
            <person name="Daligault H.E."/>
            <person name="Davenport K.W."/>
            <person name="Erkkila T."/>
            <person name="Frey K.G."/>
            <person name="Gibbons H.S."/>
            <person name="Gu W."/>
            <person name="Jaissle J."/>
            <person name="Johnson S.L."/>
            <person name="Koroleva G.I."/>
            <person name="Ladner J.T."/>
            <person name="Lo C.-C."/>
            <person name="Minogue T.D."/>
            <person name="Munk C."/>
            <person name="Palacios G.F."/>
            <person name="Redden C.L."/>
            <person name="Rosenzweig C.N."/>
            <person name="Scholz M.B."/>
            <person name="Teshima H."/>
            <person name="Xu Y."/>
        </authorList>
    </citation>
    <scope>NUCLEOTIDE SEQUENCE [LARGE SCALE GENOMIC DNA]</scope>
    <source>
        <strain evidence="3">gladioli</strain>
    </source>
</reference>
<comment type="caution">
    <text evidence="2">The sequence shown here is derived from an EMBL/GenBank/DDBJ whole genome shotgun (WGS) entry which is preliminary data.</text>
</comment>
<evidence type="ECO:0000256" key="1">
    <source>
        <dbReference type="SAM" id="Phobius"/>
    </source>
</evidence>
<feature type="transmembrane region" description="Helical" evidence="1">
    <location>
        <begin position="7"/>
        <end position="24"/>
    </location>
</feature>
<evidence type="ECO:0000313" key="2">
    <source>
        <dbReference type="EMBL" id="KGC10840.1"/>
    </source>
</evidence>
<name>A0AAW3ET47_BURGA</name>
<keyword evidence="1" id="KW-1133">Transmembrane helix</keyword>
<keyword evidence="1" id="KW-0812">Transmembrane</keyword>
<dbReference type="EMBL" id="JPGG01000017">
    <property type="protein sequence ID" value="KGC10840.1"/>
    <property type="molecule type" value="Genomic_DNA"/>
</dbReference>
<protein>
    <submittedName>
        <fullName evidence="2">Uncharacterized protein</fullName>
    </submittedName>
</protein>
<keyword evidence="1" id="KW-0472">Membrane</keyword>
<dbReference type="KEGG" id="bgo:BM43_450"/>
<sequence>MTTIPRIVMATVLAIPVFFGLSLIDPLARWVGSAQAWDLLAPLFQLLDANGIETEEDVLMGVLFVASFVIALLIIWMASKLLRRTRKAA</sequence>